<dbReference type="PANTHER" id="PTHR45080:SF8">
    <property type="entry name" value="IG-LIKE DOMAIN-CONTAINING PROTEIN"/>
    <property type="match status" value="1"/>
</dbReference>
<dbReference type="GO" id="GO:0005886">
    <property type="term" value="C:plasma membrane"/>
    <property type="evidence" value="ECO:0007669"/>
    <property type="project" value="TreeGrafter"/>
</dbReference>
<organism evidence="8 9">
    <name type="scientific">Diploscapter pachys</name>
    <dbReference type="NCBI Taxonomy" id="2018661"/>
    <lineage>
        <taxon>Eukaryota</taxon>
        <taxon>Metazoa</taxon>
        <taxon>Ecdysozoa</taxon>
        <taxon>Nematoda</taxon>
        <taxon>Chromadorea</taxon>
        <taxon>Rhabditida</taxon>
        <taxon>Rhabditina</taxon>
        <taxon>Rhabditomorpha</taxon>
        <taxon>Rhabditoidea</taxon>
        <taxon>Rhabditidae</taxon>
        <taxon>Diploscapter</taxon>
    </lineage>
</organism>
<dbReference type="Pfam" id="PF00041">
    <property type="entry name" value="fn3"/>
    <property type="match status" value="1"/>
</dbReference>
<accession>A0A2A2K8Z6</accession>
<keyword evidence="1" id="KW-0732">Signal</keyword>
<evidence type="ECO:0000256" key="1">
    <source>
        <dbReference type="ARBA" id="ARBA00022729"/>
    </source>
</evidence>
<feature type="domain" description="Ig-like" evidence="6">
    <location>
        <begin position="158"/>
        <end position="248"/>
    </location>
</feature>
<sequence>MKINKEARDVTDNDEIGDIQKKQSRIARGKHLDLTLHSVEPNDEGLYHCVVTRFSRQPTKSEHGAIIKLVVNAPPQITSPHKNHIVYGTEGSSLDVDCTAEGAPPPEVTWTRNDQIISTSNILHIDSMTKSDKGNYVCLAVNVEGKATVSIEVKFSKPASFDISPVNKTIIEGSNLLWHCHASSLPERITYNWYFDKKNVKTTAVGLRVTIRDGDLMLSNVQKSDRGWYSCEVTDSRGQASSASAFLDVLYPPEPSPLHPVLTTIGVGRNATLRCEVDSNPPPTLFTWSKNGHFAAASSSNNYTITRAKDSDSGIYGCQAENEIGKSAVIETHVVIAEPPIFAVKPPPEIRIREGYPLEVNCEGFGDPLPIVYWIHNQKRISSSLLSFQKVSHEDYGLYECVVSNSVETVSSKMNLIVEDTRPQPAVIESITCNGEDAFDISWSAGFDSSKTQTFVVHVSEKSSKDTRIITTSETQATIDDLEPFSLYRITVESRNVKGVTNSSIVEKQSCSTLEPPSKISIDYDDSLSWSAAYGAKSYRVEARDSETSEYRVLGETNEPYFHLSSDGAFPMSRSTEVRVRSLRPHYPPSTPSHFVRVPTEQESITTTTAWALTGGVVFFLLFIVIYLYCRYNKPCKSPKKIRRSPSVAREHDYVGEPSPHPITEIYYEPSLKLLGDRNGRGDGNPWEQRDEAEDSLGHLKAMNNRCPHKKIFPLVDFDFEAGEDSASAVDDMLRNKYIYEAEDVPAQLFADLRIERLRREFKQSQL</sequence>
<dbReference type="AlphaFoldDB" id="A0A2A2K8Z6"/>
<dbReference type="PROSITE" id="PS50853">
    <property type="entry name" value="FN3"/>
    <property type="match status" value="1"/>
</dbReference>
<keyword evidence="5" id="KW-1133">Transmembrane helix</keyword>
<dbReference type="SMART" id="SM00409">
    <property type="entry name" value="IG"/>
    <property type="match status" value="5"/>
</dbReference>
<dbReference type="FunFam" id="2.60.40.10:FF:000032">
    <property type="entry name" value="palladin isoform X1"/>
    <property type="match status" value="1"/>
</dbReference>
<dbReference type="STRING" id="2018661.A0A2A2K8Z6"/>
<evidence type="ECO:0000313" key="8">
    <source>
        <dbReference type="EMBL" id="PAV70427.1"/>
    </source>
</evidence>
<evidence type="ECO:0000259" key="6">
    <source>
        <dbReference type="PROSITE" id="PS50835"/>
    </source>
</evidence>
<name>A0A2A2K8Z6_9BILA</name>
<keyword evidence="3" id="KW-1015">Disulfide bond</keyword>
<dbReference type="EMBL" id="LIAE01009279">
    <property type="protein sequence ID" value="PAV70427.1"/>
    <property type="molecule type" value="Genomic_DNA"/>
</dbReference>
<dbReference type="SMART" id="SM00408">
    <property type="entry name" value="IGc2"/>
    <property type="match status" value="4"/>
</dbReference>
<feature type="transmembrane region" description="Helical" evidence="5">
    <location>
        <begin position="610"/>
        <end position="630"/>
    </location>
</feature>
<dbReference type="InterPro" id="IPR050958">
    <property type="entry name" value="Cell_Adh-Cytoskel_Orgn"/>
</dbReference>
<feature type="domain" description="Ig-like" evidence="6">
    <location>
        <begin position="75"/>
        <end position="156"/>
    </location>
</feature>
<feature type="domain" description="Ig-like" evidence="6">
    <location>
        <begin position="339"/>
        <end position="417"/>
    </location>
</feature>
<evidence type="ECO:0000256" key="5">
    <source>
        <dbReference type="SAM" id="Phobius"/>
    </source>
</evidence>
<keyword evidence="5" id="KW-0472">Membrane</keyword>
<dbReference type="CDD" id="cd00063">
    <property type="entry name" value="FN3"/>
    <property type="match status" value="1"/>
</dbReference>
<dbReference type="OrthoDB" id="6612025at2759"/>
<dbReference type="Gene3D" id="2.60.40.10">
    <property type="entry name" value="Immunoglobulins"/>
    <property type="match status" value="6"/>
</dbReference>
<comment type="caution">
    <text evidence="8">The sequence shown here is derived from an EMBL/GenBank/DDBJ whole genome shotgun (WGS) entry which is preliminary data.</text>
</comment>
<keyword evidence="4" id="KW-0393">Immunoglobulin domain</keyword>
<keyword evidence="9" id="KW-1185">Reference proteome</keyword>
<dbReference type="SUPFAM" id="SSF48726">
    <property type="entry name" value="Immunoglobulin"/>
    <property type="match status" value="5"/>
</dbReference>
<dbReference type="PROSITE" id="PS50835">
    <property type="entry name" value="IG_LIKE"/>
    <property type="match status" value="4"/>
</dbReference>
<feature type="domain" description="Ig-like" evidence="6">
    <location>
        <begin position="253"/>
        <end position="337"/>
    </location>
</feature>
<dbReference type="InterPro" id="IPR036116">
    <property type="entry name" value="FN3_sf"/>
</dbReference>
<reference evidence="8 9" key="1">
    <citation type="journal article" date="2017" name="Curr. Biol.">
        <title>Genome architecture and evolution of a unichromosomal asexual nematode.</title>
        <authorList>
            <person name="Fradin H."/>
            <person name="Zegar C."/>
            <person name="Gutwein M."/>
            <person name="Lucas J."/>
            <person name="Kovtun M."/>
            <person name="Corcoran D."/>
            <person name="Baugh L.R."/>
            <person name="Kiontke K."/>
            <person name="Gunsalus K."/>
            <person name="Fitch D.H."/>
            <person name="Piano F."/>
        </authorList>
    </citation>
    <scope>NUCLEOTIDE SEQUENCE [LARGE SCALE GENOMIC DNA]</scope>
    <source>
        <strain evidence="8">PF1309</strain>
    </source>
</reference>
<dbReference type="CDD" id="cd00096">
    <property type="entry name" value="Ig"/>
    <property type="match status" value="1"/>
</dbReference>
<dbReference type="InterPro" id="IPR003961">
    <property type="entry name" value="FN3_dom"/>
</dbReference>
<evidence type="ECO:0000313" key="9">
    <source>
        <dbReference type="Proteomes" id="UP000218231"/>
    </source>
</evidence>
<dbReference type="SMART" id="SM00060">
    <property type="entry name" value="FN3"/>
    <property type="match status" value="1"/>
</dbReference>
<proteinExistence type="predicted"/>
<dbReference type="InterPro" id="IPR036179">
    <property type="entry name" value="Ig-like_dom_sf"/>
</dbReference>
<evidence type="ECO:0000256" key="2">
    <source>
        <dbReference type="ARBA" id="ARBA00022737"/>
    </source>
</evidence>
<dbReference type="Pfam" id="PF13927">
    <property type="entry name" value="Ig_3"/>
    <property type="match status" value="4"/>
</dbReference>
<dbReference type="PANTHER" id="PTHR45080">
    <property type="entry name" value="CONTACTIN 5"/>
    <property type="match status" value="1"/>
</dbReference>
<dbReference type="InterPro" id="IPR007110">
    <property type="entry name" value="Ig-like_dom"/>
</dbReference>
<keyword evidence="2" id="KW-0677">Repeat</keyword>
<evidence type="ECO:0000256" key="3">
    <source>
        <dbReference type="ARBA" id="ARBA00023157"/>
    </source>
</evidence>
<gene>
    <name evidence="8" type="ORF">WR25_18940</name>
</gene>
<keyword evidence="5" id="KW-0812">Transmembrane</keyword>
<evidence type="ECO:0000259" key="7">
    <source>
        <dbReference type="PROSITE" id="PS50853"/>
    </source>
</evidence>
<dbReference type="InterPro" id="IPR003598">
    <property type="entry name" value="Ig_sub2"/>
</dbReference>
<dbReference type="SUPFAM" id="SSF49265">
    <property type="entry name" value="Fibronectin type III"/>
    <property type="match status" value="1"/>
</dbReference>
<dbReference type="InterPro" id="IPR003599">
    <property type="entry name" value="Ig_sub"/>
</dbReference>
<feature type="domain" description="Fibronectin type-III" evidence="7">
    <location>
        <begin position="422"/>
        <end position="516"/>
    </location>
</feature>
<dbReference type="Proteomes" id="UP000218231">
    <property type="component" value="Unassembled WGS sequence"/>
</dbReference>
<protein>
    <submittedName>
        <fullName evidence="8">Uncharacterized protein</fullName>
    </submittedName>
</protein>
<evidence type="ECO:0000256" key="4">
    <source>
        <dbReference type="ARBA" id="ARBA00023319"/>
    </source>
</evidence>
<dbReference type="InterPro" id="IPR013783">
    <property type="entry name" value="Ig-like_fold"/>
</dbReference>
<dbReference type="GO" id="GO:0007156">
    <property type="term" value="P:homophilic cell adhesion via plasma membrane adhesion molecules"/>
    <property type="evidence" value="ECO:0007669"/>
    <property type="project" value="TreeGrafter"/>
</dbReference>